<gene>
    <name evidence="5" type="ORF">KC01_LOCUS23763</name>
</gene>
<organism evidence="5 6">
    <name type="scientific">Knipowitschia caucasica</name>
    <name type="common">Caucasian dwarf goby</name>
    <name type="synonym">Pomatoschistus caucasicus</name>
    <dbReference type="NCBI Taxonomy" id="637954"/>
    <lineage>
        <taxon>Eukaryota</taxon>
        <taxon>Metazoa</taxon>
        <taxon>Chordata</taxon>
        <taxon>Craniata</taxon>
        <taxon>Vertebrata</taxon>
        <taxon>Euteleostomi</taxon>
        <taxon>Actinopterygii</taxon>
        <taxon>Neopterygii</taxon>
        <taxon>Teleostei</taxon>
        <taxon>Neoteleostei</taxon>
        <taxon>Acanthomorphata</taxon>
        <taxon>Gobiaria</taxon>
        <taxon>Gobiiformes</taxon>
        <taxon>Gobioidei</taxon>
        <taxon>Gobiidae</taxon>
        <taxon>Gobiinae</taxon>
        <taxon>Knipowitschia</taxon>
    </lineage>
</organism>
<evidence type="ECO:0000259" key="4">
    <source>
        <dbReference type="Pfam" id="PF21855"/>
    </source>
</evidence>
<evidence type="ECO:0000259" key="3">
    <source>
        <dbReference type="Pfam" id="PF21854"/>
    </source>
</evidence>
<dbReference type="Pfam" id="PF21854">
    <property type="entry name" value="Treslin_N"/>
    <property type="match status" value="1"/>
</dbReference>
<dbReference type="EMBL" id="OZ035842">
    <property type="protein sequence ID" value="CAL1594838.1"/>
    <property type="molecule type" value="Genomic_DNA"/>
</dbReference>
<feature type="compositionally biased region" description="Basic residues" evidence="1">
    <location>
        <begin position="1783"/>
        <end position="1793"/>
    </location>
</feature>
<feature type="compositionally biased region" description="Polar residues" evidence="1">
    <location>
        <begin position="1290"/>
        <end position="1300"/>
    </location>
</feature>
<feature type="region of interest" description="Disordered" evidence="1">
    <location>
        <begin position="784"/>
        <end position="917"/>
    </location>
</feature>
<feature type="region of interest" description="Disordered" evidence="1">
    <location>
        <begin position="1563"/>
        <end position="1590"/>
    </location>
</feature>
<feature type="compositionally biased region" description="Basic and acidic residues" evidence="1">
    <location>
        <begin position="591"/>
        <end position="607"/>
    </location>
</feature>
<accession>A0AAV2KXL8</accession>
<feature type="compositionally biased region" description="Basic and acidic residues" evidence="1">
    <location>
        <begin position="1438"/>
        <end position="1453"/>
    </location>
</feature>
<protein>
    <recommendedName>
        <fullName evidence="7">Treslin N-terminal domain-containing protein</fullName>
    </recommendedName>
</protein>
<feature type="domain" description="Treslin N-terminal" evidence="3">
    <location>
        <begin position="20"/>
        <end position="187"/>
    </location>
</feature>
<evidence type="ECO:0008006" key="7">
    <source>
        <dbReference type="Google" id="ProtNLM"/>
    </source>
</evidence>
<feature type="compositionally biased region" description="Polar residues" evidence="1">
    <location>
        <begin position="1221"/>
        <end position="1244"/>
    </location>
</feature>
<feature type="compositionally biased region" description="Polar residues" evidence="1">
    <location>
        <begin position="1042"/>
        <end position="1060"/>
    </location>
</feature>
<dbReference type="GO" id="GO:0010212">
    <property type="term" value="P:response to ionizing radiation"/>
    <property type="evidence" value="ECO:0007669"/>
    <property type="project" value="InterPro"/>
</dbReference>
<evidence type="ECO:0000313" key="6">
    <source>
        <dbReference type="Proteomes" id="UP001497482"/>
    </source>
</evidence>
<dbReference type="PANTHER" id="PTHR21556:SF2">
    <property type="entry name" value="TRESLIN"/>
    <property type="match status" value="1"/>
</dbReference>
<feature type="compositionally biased region" description="Polar residues" evidence="1">
    <location>
        <begin position="1019"/>
        <end position="1035"/>
    </location>
</feature>
<feature type="region of interest" description="Disordered" evidence="1">
    <location>
        <begin position="1288"/>
        <end position="1325"/>
    </location>
</feature>
<feature type="region of interest" description="Disordered" evidence="1">
    <location>
        <begin position="581"/>
        <end position="607"/>
    </location>
</feature>
<dbReference type="InterPro" id="IPR053919">
    <property type="entry name" value="Treslin_N"/>
</dbReference>
<feature type="domain" description="Treslin STD" evidence="4">
    <location>
        <begin position="615"/>
        <end position="763"/>
    </location>
</feature>
<reference evidence="5 6" key="1">
    <citation type="submission" date="2024-04" db="EMBL/GenBank/DDBJ databases">
        <authorList>
            <person name="Waldvogel A.-M."/>
            <person name="Schoenle A."/>
        </authorList>
    </citation>
    <scope>NUCLEOTIDE SEQUENCE [LARGE SCALE GENOMIC DNA]</scope>
</reference>
<name>A0AAV2KXL8_KNICA</name>
<keyword evidence="6" id="KW-1185">Reference proteome</keyword>
<feature type="region of interest" description="Disordered" evidence="1">
    <location>
        <begin position="1011"/>
        <end position="1070"/>
    </location>
</feature>
<evidence type="ECO:0000259" key="2">
    <source>
        <dbReference type="Pfam" id="PF15292"/>
    </source>
</evidence>
<feature type="compositionally biased region" description="Basic residues" evidence="1">
    <location>
        <begin position="814"/>
        <end position="825"/>
    </location>
</feature>
<feature type="region of interest" description="Disordered" evidence="1">
    <location>
        <begin position="1407"/>
        <end position="1456"/>
    </location>
</feature>
<feature type="region of interest" description="Disordered" evidence="1">
    <location>
        <begin position="123"/>
        <end position="152"/>
    </location>
</feature>
<feature type="compositionally biased region" description="Polar residues" evidence="1">
    <location>
        <begin position="1347"/>
        <end position="1366"/>
    </location>
</feature>
<evidence type="ECO:0000256" key="1">
    <source>
        <dbReference type="SAM" id="MobiDB-lite"/>
    </source>
</evidence>
<dbReference type="Proteomes" id="UP001497482">
    <property type="component" value="Chromosome 20"/>
</dbReference>
<feature type="compositionally biased region" description="Polar residues" evidence="1">
    <location>
        <begin position="1313"/>
        <end position="1325"/>
    </location>
</feature>
<feature type="region of interest" description="Disordered" evidence="1">
    <location>
        <begin position="1745"/>
        <end position="1793"/>
    </location>
</feature>
<dbReference type="GO" id="GO:0030174">
    <property type="term" value="P:regulation of DNA-templated DNA replication initiation"/>
    <property type="evidence" value="ECO:0007669"/>
    <property type="project" value="TreeGrafter"/>
</dbReference>
<dbReference type="Pfam" id="PF21855">
    <property type="entry name" value="Treslin_STD"/>
    <property type="match status" value="1"/>
</dbReference>
<feature type="region of interest" description="Disordered" evidence="1">
    <location>
        <begin position="1162"/>
        <end position="1257"/>
    </location>
</feature>
<dbReference type="GO" id="GO:0003682">
    <property type="term" value="F:chromatin binding"/>
    <property type="evidence" value="ECO:0007669"/>
    <property type="project" value="TreeGrafter"/>
</dbReference>
<feature type="compositionally biased region" description="Low complexity" evidence="1">
    <location>
        <begin position="1419"/>
        <end position="1437"/>
    </location>
</feature>
<feature type="domain" description="Treslin M" evidence="2">
    <location>
        <begin position="256"/>
        <end position="388"/>
    </location>
</feature>
<dbReference type="PANTHER" id="PTHR21556">
    <property type="entry name" value="TRESLIN"/>
    <property type="match status" value="1"/>
</dbReference>
<evidence type="ECO:0000313" key="5">
    <source>
        <dbReference type="EMBL" id="CAL1594838.1"/>
    </source>
</evidence>
<dbReference type="InterPro" id="IPR032746">
    <property type="entry name" value="Treslin_M"/>
</dbReference>
<sequence length="1793" mass="200294">MALQNLVFVVDVDYGEQSTEELTQRKAVLKRGLLQILLQLGYRFGFEKVRWGYKLFSSGSGRSSGLISRTSDFKELRLKAFEDFEAELDSRSALTSQRKSLSSATSCVQNVLKETLLDFQWDRPDITSPTKPSTRGGRRGEELEDPTSNGEGRNLVFVFSQCPRSRTQLLEYLGLPAGDADESERLLSNRVRDMMKEKRVTLHWIDTRPYQQVLQCQDQCGADAMSLLLSPLGGRLLPLSSILDLSHSGSELSPWFSSVWGFVLSPETQYRRGFPQREAAVCWERDGVVWRSVLQAEAVSRSQRPLSVCTEVRLKAVIQDQTQTWLQSGPQGSEVYVVHSPDQDWFRDALKEMKDKRLRLFADVLEDGLTRSSLLTPLSHNSALLYLLPHCALEDTRISCTSAPPHCPLEDTGISCTSAPPPHCPLEDTGISCTPVPPLHFSLEDTGLPEVVNSVLGVVYNMMEEEEQTPVWAQQEAQHELGSSTVTAGCVHSWFPHSDSRGVSANLMESIRLIHAVPEDVSRGSEEQEFLTDLKEMYKSSSGIRTQRKRGGHRTLLKQKMKTMSRSLQMLNAARLNVKAQKTQCDPEPSATEKLRRKDRERREERAPCFSSEAELLQYLKETYSKTVSDLSLSSGLSLLLSSVRGHLGKGSEVNQSTLLQSHLVKSSQSIRLQYSSAANPEEKIRECQLQALLRLEMCRLVSSVQSQAVDCELMAEEVAEMLRIISVTKDPVFLRGFLQDHVLLPLFLTSIPGVLADLYHALGTQLPECLAAHLPTDFFSDESVSKDFPSEDSSAPASNRDGGLQGLREKSAAHRRSGMLTRHRSLTESSQRQIEVTLPKRRGPAVVKSRPSEKPAEVSIPQSSEEPQGAQEVTKVRRNLFMQESTSPSKRQKLPRSRSVSALEGLKRKRSHSDERHKLLTKKVCETPLHKQVSGRLLLRQRMGRRSTTTDESIIEESPVKPTEDLRRSPRLKQFSRRHSFYSSSQPLVTIEELNVSSVRSPIRLLFGATRSPHRTRTSSNSSVFQSPNRTPTKSPGRRSVSGTPKTPLSSQMTGNSPFKSPKSPFRAPLVCETPEKSSPLKSILKTPVKHLHTPKKTVTWSPLPQAAQSLHFTDPLESPKLHAFTLKTPDKFGYRVKVLKTPDKLPKDVFACQVSLEKLEEDSPKNRTVGTPPSLKKNVRFSPKLQNEGTLPGKAPQTRGRNWSSRQQKDPESVACFRSQKSPTQRRTEGNSPKLNLPSSEEFSPPQMRITRRDTALNCADEDLKGRKTKRELRSSNDLDRLKEIGSRNGTVPISTRSLRSRPNDGLCDCNSEQTKRSTTNTGAEDLELADDLKEDSLKQRKNKSVSAYEQSQLITRTQTLSDDLNQREEEMSPKANGKRQDSYGSVLNLKSGDLGLEQQSILRNRRTSSAPPENYENSANSQESSSQEDSQASQKSEDKFQTESSKHTSTDDDSVEIVNAAVVKAQGLKMNISFSRKPSNTGELSDTDDLSDHTLPPRNYGFRQTPDRRQREAAVRLGYATEFPTRSWTPRTGRKQAAVLTYEVQMEMQTSGVPKLRFKRTDSDAASSAAPRKSMSPSVCTHRTPAKRNEPTQTFICQSYTSSDTPTPCLDTPTRTQRSPVATADTFALTPSPQSAGKHTPDLNSWPRKKRVAVQRPGPKKMEEAQCCRSQDDQVEVLQCELGVGRLQEPEEEQRKSPELLWAECMEDDAFVSKDTAETPPSSRKRKPVTVSGILALTSSPLLFKTSATRGSTPRGTGHSGNVFDPDISPFGKPLSRASTKTHRRKKLLP</sequence>
<feature type="compositionally biased region" description="Polar residues" evidence="1">
    <location>
        <begin position="1477"/>
        <end position="1486"/>
    </location>
</feature>
<feature type="region of interest" description="Disordered" evidence="1">
    <location>
        <begin position="1477"/>
        <end position="1513"/>
    </location>
</feature>
<dbReference type="GO" id="GO:0033314">
    <property type="term" value="P:mitotic DNA replication checkpoint signaling"/>
    <property type="evidence" value="ECO:0007669"/>
    <property type="project" value="InterPro"/>
</dbReference>
<dbReference type="InterPro" id="IPR026153">
    <property type="entry name" value="Treslin"/>
</dbReference>
<dbReference type="GO" id="GO:0005634">
    <property type="term" value="C:nucleus"/>
    <property type="evidence" value="ECO:0007669"/>
    <property type="project" value="InterPro"/>
</dbReference>
<feature type="compositionally biased region" description="Polar residues" evidence="1">
    <location>
        <begin position="1745"/>
        <end position="1758"/>
    </location>
</feature>
<dbReference type="GO" id="GO:0006260">
    <property type="term" value="P:DNA replication"/>
    <property type="evidence" value="ECO:0007669"/>
    <property type="project" value="InterPro"/>
</dbReference>
<feature type="compositionally biased region" description="Basic and acidic residues" evidence="1">
    <location>
        <begin position="959"/>
        <end position="968"/>
    </location>
</feature>
<feature type="region of interest" description="Disordered" evidence="1">
    <location>
        <begin position="1630"/>
        <end position="1666"/>
    </location>
</feature>
<feature type="region of interest" description="Disordered" evidence="1">
    <location>
        <begin position="1341"/>
        <end position="1390"/>
    </location>
</feature>
<dbReference type="GO" id="GO:0007095">
    <property type="term" value="P:mitotic G2 DNA damage checkpoint signaling"/>
    <property type="evidence" value="ECO:0007669"/>
    <property type="project" value="TreeGrafter"/>
</dbReference>
<proteinExistence type="predicted"/>
<feature type="region of interest" description="Disordered" evidence="1">
    <location>
        <begin position="944"/>
        <end position="968"/>
    </location>
</feature>
<dbReference type="Pfam" id="PF15292">
    <property type="entry name" value="Treslin_M"/>
    <property type="match status" value="1"/>
</dbReference>
<dbReference type="InterPro" id="IPR053920">
    <property type="entry name" value="Treslin_STD"/>
</dbReference>